<dbReference type="InterPro" id="IPR003660">
    <property type="entry name" value="HAMP_dom"/>
</dbReference>
<dbReference type="GO" id="GO:0016020">
    <property type="term" value="C:membrane"/>
    <property type="evidence" value="ECO:0007669"/>
    <property type="project" value="UniProtKB-SubCell"/>
</dbReference>
<evidence type="ECO:0000313" key="9">
    <source>
        <dbReference type="EMBL" id="BBF85964.1"/>
    </source>
</evidence>
<feature type="coiled-coil region" evidence="5">
    <location>
        <begin position="80"/>
        <end position="107"/>
    </location>
</feature>
<keyword evidence="2 4" id="KW-0807">Transducer</keyword>
<keyword evidence="10" id="KW-1185">Reference proteome</keyword>
<dbReference type="PRINTS" id="PR00260">
    <property type="entry name" value="CHEMTRNSDUCR"/>
</dbReference>
<gene>
    <name evidence="9" type="ORF">DLM_2350</name>
</gene>
<evidence type="ECO:0000256" key="4">
    <source>
        <dbReference type="PROSITE-ProRule" id="PRU00284"/>
    </source>
</evidence>
<dbReference type="Proteomes" id="UP000198290">
    <property type="component" value="Chromosome"/>
</dbReference>
<dbReference type="SMART" id="SM00304">
    <property type="entry name" value="HAMP"/>
    <property type="match status" value="1"/>
</dbReference>
<evidence type="ECO:0000256" key="6">
    <source>
        <dbReference type="SAM" id="Phobius"/>
    </source>
</evidence>
<dbReference type="PANTHER" id="PTHR32089">
    <property type="entry name" value="METHYL-ACCEPTING CHEMOTAXIS PROTEIN MCPB"/>
    <property type="match status" value="1"/>
</dbReference>
<keyword evidence="6" id="KW-0812">Transmembrane</keyword>
<evidence type="ECO:0000256" key="5">
    <source>
        <dbReference type="SAM" id="Coils"/>
    </source>
</evidence>
<evidence type="ECO:0000256" key="3">
    <source>
        <dbReference type="ARBA" id="ARBA00029447"/>
    </source>
</evidence>
<dbReference type="CDD" id="cd06225">
    <property type="entry name" value="HAMP"/>
    <property type="match status" value="1"/>
</dbReference>
<dbReference type="InterPro" id="IPR024478">
    <property type="entry name" value="HlyB_4HB_MCP"/>
</dbReference>
<dbReference type="Gene3D" id="1.10.287.950">
    <property type="entry name" value="Methyl-accepting chemotaxis protein"/>
    <property type="match status" value="1"/>
</dbReference>
<comment type="subcellular location">
    <subcellularLocation>
        <location evidence="1">Membrane</location>
    </subcellularLocation>
</comment>
<dbReference type="Pfam" id="PF00672">
    <property type="entry name" value="HAMP"/>
    <property type="match status" value="1"/>
</dbReference>
<evidence type="ECO:0000256" key="2">
    <source>
        <dbReference type="ARBA" id="ARBA00023224"/>
    </source>
</evidence>
<dbReference type="CDD" id="cd11386">
    <property type="entry name" value="MCP_signal"/>
    <property type="match status" value="1"/>
</dbReference>
<proteinExistence type="inferred from homology"/>
<dbReference type="KEGG" id="amah:DLM_2350"/>
<dbReference type="PANTHER" id="PTHR32089:SF112">
    <property type="entry name" value="LYSOZYME-LIKE PROTEIN-RELATED"/>
    <property type="match status" value="1"/>
</dbReference>
<dbReference type="EMBL" id="AP018823">
    <property type="protein sequence ID" value="BBF85964.1"/>
    <property type="molecule type" value="Genomic_DNA"/>
</dbReference>
<evidence type="ECO:0000256" key="1">
    <source>
        <dbReference type="ARBA" id="ARBA00004370"/>
    </source>
</evidence>
<reference evidence="10" key="1">
    <citation type="journal article" date="2017" name="Biotechnol. Biofuels">
        <title>Evaluation of environmental bacterial communities as a factor affecting the growth of duckweed Lemna minor.</title>
        <authorList>
            <person name="Ishizawa H."/>
            <person name="Kuroda M."/>
            <person name="Morikawa M."/>
            <person name="Ike M."/>
        </authorList>
    </citation>
    <scope>NUCLEOTIDE SEQUENCE [LARGE SCALE GENOMIC DNA]</scope>
    <source>
        <strain evidence="10">H3</strain>
    </source>
</reference>
<feature type="domain" description="HAMP" evidence="8">
    <location>
        <begin position="207"/>
        <end position="261"/>
    </location>
</feature>
<dbReference type="InterPro" id="IPR004089">
    <property type="entry name" value="MCPsignal_dom"/>
</dbReference>
<evidence type="ECO:0000259" key="8">
    <source>
        <dbReference type="PROSITE" id="PS50885"/>
    </source>
</evidence>
<protein>
    <submittedName>
        <fullName evidence="9">Methyl-accepting chemotaxis protein</fullName>
    </submittedName>
</protein>
<dbReference type="InterPro" id="IPR004090">
    <property type="entry name" value="Chemotax_Me-accpt_rcpt"/>
</dbReference>
<keyword evidence="6" id="KW-1133">Transmembrane helix</keyword>
<comment type="similarity">
    <text evidence="3">Belongs to the methyl-accepting chemotaxis (MCP) protein family.</text>
</comment>
<name>A0A3G9GF19_9NEIS</name>
<reference evidence="10" key="3">
    <citation type="journal article" date="2017" name="Plant Physiol. Biochem.">
        <title>Differential oxidative and antioxidative response of duckweed Lemna minor toward plant growth promoting/inhibiting bacteria.</title>
        <authorList>
            <person name="Ishizawa H."/>
            <person name="Kuroda M."/>
            <person name="Morikawa M."/>
            <person name="Ike M."/>
        </authorList>
    </citation>
    <scope>NUCLEOTIDE SEQUENCE [LARGE SCALE GENOMIC DNA]</scope>
    <source>
        <strain evidence="10">H3</strain>
    </source>
</reference>
<dbReference type="GO" id="GO:0006935">
    <property type="term" value="P:chemotaxis"/>
    <property type="evidence" value="ECO:0007669"/>
    <property type="project" value="InterPro"/>
</dbReference>
<sequence length="538" mass="58012">MTVARRILFQILISVVALLIVGGAGIVTQNKLSATASNFAENDYPSIIILDEFNSSATEMRLGGLQYVTASNTSEKEQFRNRIENGYRKAKQNIATYEKLLNDEEDRRLYEADKKNLDDYYAKLQPVMQAFDQGDMELVKKIRNATLTPSGKLLSKGIDDHIQYNKDHVQKEIELAHQEAHSALIFAVSVLVLAIVILAISGLRTFAAVTRPLNALKSTMHDIEDKLDFTLQVEVHNPHDEIGSTATAFNRLISRVNQSLRDISDSCRQVTSYTTSLAAAARHVSDAASKQNEASASIAATMEQLTVSINHVGSRAGSTSDKSIEASDLAESGQAVIGRTVADIQSIHHTVGNAAQCIDELEQQNSKVAASVGDIKDIAEQTNLLALNAAIEAARAGEQGRGFAVVADEVRKLAERTSVLTREIDEVIKGITTISRQSAEAMNQTQQKVDDGVHGADEALQAIGRIGTASGAARLMAVEIADAIHEQASASNSIAAQIEQIAQMAERSSDAAAETAETARELDASVAVMTSAVARYRL</sequence>
<accession>A0A3G9GF19</accession>
<dbReference type="GO" id="GO:0004888">
    <property type="term" value="F:transmembrane signaling receptor activity"/>
    <property type="evidence" value="ECO:0007669"/>
    <property type="project" value="InterPro"/>
</dbReference>
<dbReference type="GO" id="GO:0007165">
    <property type="term" value="P:signal transduction"/>
    <property type="evidence" value="ECO:0007669"/>
    <property type="project" value="UniProtKB-KW"/>
</dbReference>
<dbReference type="Pfam" id="PF12729">
    <property type="entry name" value="4HB_MCP_1"/>
    <property type="match status" value="1"/>
</dbReference>
<organism evidence="9 10">
    <name type="scientific">Aquitalea magnusonii</name>
    <dbReference type="NCBI Taxonomy" id="332411"/>
    <lineage>
        <taxon>Bacteria</taxon>
        <taxon>Pseudomonadati</taxon>
        <taxon>Pseudomonadota</taxon>
        <taxon>Betaproteobacteria</taxon>
        <taxon>Neisseriales</taxon>
        <taxon>Chromobacteriaceae</taxon>
        <taxon>Aquitalea</taxon>
    </lineage>
</organism>
<feature type="transmembrane region" description="Helical" evidence="6">
    <location>
        <begin position="7"/>
        <end position="27"/>
    </location>
</feature>
<dbReference type="PROSITE" id="PS50111">
    <property type="entry name" value="CHEMOTAXIS_TRANSDUC_2"/>
    <property type="match status" value="1"/>
</dbReference>
<evidence type="ECO:0000259" key="7">
    <source>
        <dbReference type="PROSITE" id="PS50111"/>
    </source>
</evidence>
<dbReference type="AlphaFoldDB" id="A0A3G9GF19"/>
<dbReference type="SUPFAM" id="SSF58104">
    <property type="entry name" value="Methyl-accepting chemotaxis protein (MCP) signaling domain"/>
    <property type="match status" value="1"/>
</dbReference>
<dbReference type="Pfam" id="PF00015">
    <property type="entry name" value="MCPsignal"/>
    <property type="match status" value="1"/>
</dbReference>
<dbReference type="PROSITE" id="PS50885">
    <property type="entry name" value="HAMP"/>
    <property type="match status" value="1"/>
</dbReference>
<feature type="domain" description="Methyl-accepting transducer" evidence="7">
    <location>
        <begin position="266"/>
        <end position="502"/>
    </location>
</feature>
<keyword evidence="5" id="KW-0175">Coiled coil</keyword>
<keyword evidence="6" id="KW-0472">Membrane</keyword>
<reference evidence="9 10" key="2">
    <citation type="journal article" date="2017" name="Genome Announc.">
        <title>Draft genome sequence of Aquitalea magnusonii strain H3, a plant growth-promoting bacterium of duckweed Lemna minor.</title>
        <authorList>
            <person name="Ishizawa H."/>
            <person name="Kuroda M."/>
            <person name="Ike M."/>
        </authorList>
    </citation>
    <scope>NUCLEOTIDE SEQUENCE [LARGE SCALE GENOMIC DNA]</scope>
    <source>
        <strain evidence="9 10">H3</strain>
    </source>
</reference>
<evidence type="ECO:0000313" key="10">
    <source>
        <dbReference type="Proteomes" id="UP000198290"/>
    </source>
</evidence>
<feature type="transmembrane region" description="Helical" evidence="6">
    <location>
        <begin position="183"/>
        <end position="203"/>
    </location>
</feature>
<dbReference type="SMART" id="SM00283">
    <property type="entry name" value="MA"/>
    <property type="match status" value="1"/>
</dbReference>
<dbReference type="FunFam" id="1.10.287.950:FF:000001">
    <property type="entry name" value="Methyl-accepting chemotaxis sensory transducer"/>
    <property type="match status" value="1"/>
</dbReference>